<gene>
    <name evidence="2" type="ORF">RHGRI_026204</name>
</gene>
<dbReference type="AlphaFoldDB" id="A0AAV6IXB7"/>
<comment type="caution">
    <text evidence="2">The sequence shown here is derived from an EMBL/GenBank/DDBJ whole genome shotgun (WGS) entry which is preliminary data.</text>
</comment>
<dbReference type="CDD" id="cd01650">
    <property type="entry name" value="RT_nLTR_like"/>
    <property type="match status" value="1"/>
</dbReference>
<name>A0AAV6IXB7_9ERIC</name>
<feature type="domain" description="Reverse transcriptase" evidence="1">
    <location>
        <begin position="133"/>
        <end position="402"/>
    </location>
</feature>
<keyword evidence="3" id="KW-1185">Reference proteome</keyword>
<dbReference type="InterPro" id="IPR026960">
    <property type="entry name" value="RVT-Znf"/>
</dbReference>
<dbReference type="Pfam" id="PF00078">
    <property type="entry name" value="RVT_1"/>
    <property type="match status" value="1"/>
</dbReference>
<dbReference type="PROSITE" id="PS50878">
    <property type="entry name" value="RT_POL"/>
    <property type="match status" value="1"/>
</dbReference>
<accession>A0AAV6IXB7</accession>
<dbReference type="InterPro" id="IPR000477">
    <property type="entry name" value="RT_dom"/>
</dbReference>
<dbReference type="EMBL" id="JACTNZ010000009">
    <property type="protein sequence ID" value="KAG5531510.1"/>
    <property type="molecule type" value="Genomic_DNA"/>
</dbReference>
<dbReference type="PANTHER" id="PTHR33116">
    <property type="entry name" value="REVERSE TRANSCRIPTASE ZINC-BINDING DOMAIN-CONTAINING PROTEIN-RELATED-RELATED"/>
    <property type="match status" value="1"/>
</dbReference>
<dbReference type="Proteomes" id="UP000823749">
    <property type="component" value="Chromosome 9"/>
</dbReference>
<evidence type="ECO:0000313" key="2">
    <source>
        <dbReference type="EMBL" id="KAG5531510.1"/>
    </source>
</evidence>
<evidence type="ECO:0000259" key="1">
    <source>
        <dbReference type="PROSITE" id="PS50878"/>
    </source>
</evidence>
<organism evidence="2 3">
    <name type="scientific">Rhododendron griersonianum</name>
    <dbReference type="NCBI Taxonomy" id="479676"/>
    <lineage>
        <taxon>Eukaryota</taxon>
        <taxon>Viridiplantae</taxon>
        <taxon>Streptophyta</taxon>
        <taxon>Embryophyta</taxon>
        <taxon>Tracheophyta</taxon>
        <taxon>Spermatophyta</taxon>
        <taxon>Magnoliopsida</taxon>
        <taxon>eudicotyledons</taxon>
        <taxon>Gunneridae</taxon>
        <taxon>Pentapetalae</taxon>
        <taxon>asterids</taxon>
        <taxon>Ericales</taxon>
        <taxon>Ericaceae</taxon>
        <taxon>Ericoideae</taxon>
        <taxon>Rhodoreae</taxon>
        <taxon>Rhododendron</taxon>
    </lineage>
</organism>
<reference evidence="2" key="1">
    <citation type="submission" date="2020-08" db="EMBL/GenBank/DDBJ databases">
        <title>Plant Genome Project.</title>
        <authorList>
            <person name="Zhang R.-G."/>
        </authorList>
    </citation>
    <scope>NUCLEOTIDE SEQUENCE</scope>
    <source>
        <strain evidence="2">WSP0</strain>
        <tissue evidence="2">Leaf</tissue>
    </source>
</reference>
<dbReference type="Pfam" id="PF13966">
    <property type="entry name" value="zf-RVT"/>
    <property type="match status" value="1"/>
</dbReference>
<evidence type="ECO:0000313" key="3">
    <source>
        <dbReference type="Proteomes" id="UP000823749"/>
    </source>
</evidence>
<dbReference type="InterPro" id="IPR043502">
    <property type="entry name" value="DNA/RNA_pol_sf"/>
</dbReference>
<proteinExistence type="predicted"/>
<sequence length="823" mass="93969">MNWLFDGDRNTHFFHLTTIERRRANKILALKDPIGAWNYDESMIKHILISHFSSLFTTSKLSVSRDFSTQLLFPTIPSFAHSALSATPLLAELKTVVWSFKPWKSPGPDGLHPGFFQKSWEITGNSILVVIRDIFATSLIPSPINHTFLCLIPKDKSPETVHHFRPISLCNTILKILSKALVTRIRPFLRDLISPFQSSFLAGRSGMDNVIIVQEVIHRFRSFKGSKGAMIIKLDLEKAFDRIEWDFIRKVLTFFNFPPLWISIIMSIVSTSSLSILFNGNVTDTFHPTRGIRQGDSLFPYIFILCLEYLSLQISAACEAKDWIPFKLSRRGPFLSHLFFADDLVLFARATEANCDCITSILDEFCSISGQKVNLSKSRVLFSSNTPPVTATSLANKLGIPLTNHFGKYLGCPIHHSRPTKQSFQFIVEKIEKRIASWNNKQLPFASRKTLINSIVETFPSHVMHCNFLPITTLKSIDRLSRDFLWGSTRDRRKLHVVNWCNVTKGKKLGGLGIRSMQKVNLVSMAKLSWRLHQDDHSLWARVLRGRYNISHPNNSNCSSTWRGIQKGHSLLLRGSRSLIGDGSSTSFWFDNWTGDSPLRSLIEGPLDWKEDEVLVRDCWDCFSWNLNPISFALPSPCLEKILSTNVQWFSLCSDRLIWNLSCSGEFTSKSAYNFLTLNTPTAPFTSWSWVWKLPCTPRIQHFFWLLAQLRLPTRGILHSRHVCPSPFCAWCDLTPESNSHVMRDCSRASSIWGFLNFPITSQTSPFATWLRDNLNTSGNHPCGASWRTIFPFACWFILRHRNEGLFESNSNSRPDQVNRVGK</sequence>
<protein>
    <recommendedName>
        <fullName evidence="1">Reverse transcriptase domain-containing protein</fullName>
    </recommendedName>
</protein>
<dbReference type="PANTHER" id="PTHR33116:SF70">
    <property type="entry name" value="NON-LTR RETROELEMENT REVERSE TRANSCRIPTASE-LIKE PROTEIN"/>
    <property type="match status" value="1"/>
</dbReference>
<dbReference type="SUPFAM" id="SSF56672">
    <property type="entry name" value="DNA/RNA polymerases"/>
    <property type="match status" value="1"/>
</dbReference>